<comment type="subcellular location">
    <subcellularLocation>
        <location evidence="1">Cell membrane</location>
        <topology evidence="1">Multi-pass membrane protein</topology>
    </subcellularLocation>
</comment>
<keyword evidence="1" id="KW-0472">Membrane</keyword>
<dbReference type="Proteomes" id="UP000838748">
    <property type="component" value="Unassembled WGS sequence"/>
</dbReference>
<name>A0ABM9A1S1_9VIBR</name>
<evidence type="ECO:0000313" key="3">
    <source>
        <dbReference type="Proteomes" id="UP000838748"/>
    </source>
</evidence>
<keyword evidence="1" id="KW-0812">Transmembrane</keyword>
<evidence type="ECO:0000313" key="2">
    <source>
        <dbReference type="EMBL" id="CAH0537671.1"/>
    </source>
</evidence>
<evidence type="ECO:0000256" key="1">
    <source>
        <dbReference type="RuleBase" id="RU363076"/>
    </source>
</evidence>
<dbReference type="PROSITE" id="PS50895">
    <property type="entry name" value="SURF1"/>
    <property type="match status" value="1"/>
</dbReference>
<keyword evidence="1" id="KW-1003">Cell membrane</keyword>
<proteinExistence type="inferred from homology"/>
<dbReference type="Pfam" id="PF02104">
    <property type="entry name" value="SURF1"/>
    <property type="match status" value="1"/>
</dbReference>
<protein>
    <recommendedName>
        <fullName evidence="1">SURF1-like protein</fullName>
    </recommendedName>
</protein>
<dbReference type="EMBL" id="CAKLDM010000001">
    <property type="protein sequence ID" value="CAH0537671.1"/>
    <property type="molecule type" value="Genomic_DNA"/>
</dbReference>
<feature type="transmembrane region" description="Helical" evidence="1">
    <location>
        <begin position="7"/>
        <end position="28"/>
    </location>
</feature>
<gene>
    <name evidence="2" type="ORF">VMF7928_01228</name>
</gene>
<comment type="similarity">
    <text evidence="1">Belongs to the SURF1 family.</text>
</comment>
<dbReference type="CDD" id="cd06662">
    <property type="entry name" value="SURF1"/>
    <property type="match status" value="1"/>
</dbReference>
<organism evidence="2 3">
    <name type="scientific">Vibrio marisflavi CECT 7928</name>
    <dbReference type="NCBI Taxonomy" id="634439"/>
    <lineage>
        <taxon>Bacteria</taxon>
        <taxon>Pseudomonadati</taxon>
        <taxon>Pseudomonadota</taxon>
        <taxon>Gammaproteobacteria</taxon>
        <taxon>Vibrionales</taxon>
        <taxon>Vibrionaceae</taxon>
        <taxon>Vibrio</taxon>
    </lineage>
</organism>
<reference evidence="2" key="1">
    <citation type="submission" date="2021-11" db="EMBL/GenBank/DDBJ databases">
        <authorList>
            <person name="Rodrigo-Torres L."/>
            <person name="Arahal R. D."/>
            <person name="Lucena T."/>
        </authorList>
    </citation>
    <scope>NUCLEOTIDE SEQUENCE</scope>
    <source>
        <strain evidence="2">CECT 7928</strain>
    </source>
</reference>
<sequence>MLLKSKNFWVCVLITLVVFSLLVKLGLWQLSRGYEKQQLESHLAQNIAKDPVEFDSFLEAHGEEEHNAAAYTGQKVFAEFSPVSGSYVLLDNQTLNGKVGYLAYQLVKSERGHYFLLERGFVAGKKIRSELPAVNWLEEPANLNGQLYQRMMNPLSNELGLELTEPKRIQNLNLEQLSSVFGVEIVPYLFQPVEENWPYAQPWQPLPMSSKKHFGYSFQWFSMAVMLLVLVSWLLYRTYKNYQIDSRRM</sequence>
<keyword evidence="3" id="KW-1185">Reference proteome</keyword>
<accession>A0ABM9A1S1</accession>
<dbReference type="InterPro" id="IPR002994">
    <property type="entry name" value="Surf1/Shy1"/>
</dbReference>
<keyword evidence="1" id="KW-1133">Transmembrane helix</keyword>
<feature type="transmembrane region" description="Helical" evidence="1">
    <location>
        <begin position="218"/>
        <end position="239"/>
    </location>
</feature>
<comment type="caution">
    <text evidence="2">The sequence shown here is derived from an EMBL/GenBank/DDBJ whole genome shotgun (WGS) entry which is preliminary data.</text>
</comment>